<dbReference type="EC" id="7.6.2.1" evidence="13"/>
<dbReference type="SUPFAM" id="SSF81653">
    <property type="entry name" value="Calcium ATPase, transduction domain A"/>
    <property type="match status" value="1"/>
</dbReference>
<protein>
    <recommendedName>
        <fullName evidence="13">Phospholipid-transporting ATPase</fullName>
        <ecNumber evidence="13">7.6.2.1</ecNumber>
    </recommendedName>
</protein>
<dbReference type="InterPro" id="IPR023299">
    <property type="entry name" value="ATPase_P-typ_cyto_dom_N"/>
</dbReference>
<evidence type="ECO:0000313" key="18">
    <source>
        <dbReference type="WBParaSite" id="SSLN_0001734701-mRNA-1"/>
    </source>
</evidence>
<feature type="transmembrane region" description="Helical" evidence="13">
    <location>
        <begin position="349"/>
        <end position="370"/>
    </location>
</feature>
<feature type="transmembrane region" description="Helical" evidence="13">
    <location>
        <begin position="56"/>
        <end position="74"/>
    </location>
</feature>
<dbReference type="GO" id="GO:0005886">
    <property type="term" value="C:plasma membrane"/>
    <property type="evidence" value="ECO:0007669"/>
    <property type="project" value="TreeGrafter"/>
</dbReference>
<accession>A0A183TJR2</accession>
<dbReference type="OrthoDB" id="377733at2759"/>
<dbReference type="GO" id="GO:0140326">
    <property type="term" value="F:ATPase-coupled intramembrane lipid transporter activity"/>
    <property type="evidence" value="ECO:0007669"/>
    <property type="project" value="UniProtKB-EC"/>
</dbReference>
<dbReference type="NCBIfam" id="TIGR01652">
    <property type="entry name" value="ATPase-Plipid"/>
    <property type="match status" value="1"/>
</dbReference>
<evidence type="ECO:0000256" key="3">
    <source>
        <dbReference type="ARBA" id="ARBA00022723"/>
    </source>
</evidence>
<reference evidence="18" key="1">
    <citation type="submission" date="2016-06" db="UniProtKB">
        <authorList>
            <consortium name="WormBaseParasite"/>
        </authorList>
    </citation>
    <scope>IDENTIFICATION</scope>
</reference>
<evidence type="ECO:0000256" key="5">
    <source>
        <dbReference type="ARBA" id="ARBA00022840"/>
    </source>
</evidence>
<dbReference type="SUPFAM" id="SSF81665">
    <property type="entry name" value="Calcium ATPase, transmembrane domain M"/>
    <property type="match status" value="1"/>
</dbReference>
<dbReference type="InterPro" id="IPR018303">
    <property type="entry name" value="ATPase_P-typ_P_site"/>
</dbReference>
<keyword evidence="17" id="KW-1185">Reference proteome</keyword>
<sequence length="1153" mass="129812">MQCGGVAKEHLKERTIVVNHPSKPTSTSRKRRCENRIISSHYTWWNFVFLNWFEQVHNLATFFFIGIAVLYFYGETPLSPLVTIGPLVFVVAISMLKDGIDDIKRHKSDRKANNLTFDVWTQSKVGKEPEWNKIKSEAIYTGDIVLCREDDAFPCDLIILSSSDTNGTVYITTGNLDGETSVKTMHSLPATQSPFQSLISSKPDSFTKMTFLPANLICQSPNGDLHAFEGRFEFSGSSCALGLENLAMRGAILRQTNFIIGIAVYTGHDTKLSLNAKCGKRKTSTTAGRFNAIMLGFMITLFLLTLVFTIAQFVWRATPVGSGWYLNYRPISAWKVVQEAFNLTFLLNYLIPISIMLTLDVLDIFLALYISKDIKLYDEANNIKSEVNATSLAYELGQIEFLFSDKTGTLTQNKMQFRAFALPGDPNTYILRESGLYALKYDTQFWNQFNDQVEKCTCSSDKPNEYFSSSSEEENFCDSFDNFELKRYLSPRLSPSKVNVLSEKTLTFCTAAALCHTVEVRSNSGEWCENPPSYCAASPDEKALVEASAQCGVIYLGRDVHQLSSADERNFHAVGFRNLNTMSSNSSDPGWSVKRFKRDAIIDFDSERKRMTVFMRQKDGRCVIFTKGAEIVMLNPKLCGQTPPEMRDDAMKRVTDFASAGLRTLVYAMREVQPEEYLKLLAELDRAQGLVGKKRLLELEGVYAKIECKMSLIGVTAVEDKLQPGVKRCLRSLRAAGIQVWVLTGDKEETAVQVSRSAGHFPPGLTLIRLTDGCSIEDVARRIYEQNEGMKLRLGMKTRRRLSRWQLSANSTTLSPGKILEKEGFEEKNIGEMAVGIAGVWGRLQRVQKRLTSGRLSLRRRRRKHPGAAGESVGLVIDSQTLGYAISPILCRDFLRLCMNVTTVLCCRLTPLQKAAVVKLVSGGLEDVDGLGAPMEATMSPCSSRPMWASASLATRAGRPKYAPIFCSFISRLCVYVCVVLSFTFVYSHNFALYADYLNYLGAKWTFFIKFLVNYVFGIIGRNYVHTKLCNDSERYLRRLLLVHGQWNYYRVSTAALLFYFKCVAFVAVHAILLFFNGFSAQSMVEGLLYTLYNLTLTSWGPFCLALFEQHILEKELLRRPYLYRLVSTCKDSHICTCFCTGPCMPSPDRSVD</sequence>
<keyword evidence="8 13" id="KW-1133">Transmembrane helix</keyword>
<comment type="catalytic activity">
    <reaction evidence="13">
        <text>ATP + H2O + phospholipidSide 1 = ADP + phosphate + phospholipidSide 2.</text>
        <dbReference type="EC" id="7.6.2.1"/>
    </reaction>
</comment>
<feature type="binding site" evidence="11">
    <location>
        <position position="541"/>
    </location>
    <ligand>
        <name>ATP</name>
        <dbReference type="ChEBI" id="CHEBI:30616"/>
    </ligand>
</feature>
<dbReference type="SUPFAM" id="SSF56784">
    <property type="entry name" value="HAD-like"/>
    <property type="match status" value="1"/>
</dbReference>
<keyword evidence="6 12" id="KW-0460">Magnesium</keyword>
<feature type="binding site" evidence="11">
    <location>
        <position position="914"/>
    </location>
    <ligand>
        <name>ATP</name>
        <dbReference type="ChEBI" id="CHEBI:30616"/>
    </ligand>
</feature>
<dbReference type="GO" id="GO:0005524">
    <property type="term" value="F:ATP binding"/>
    <property type="evidence" value="ECO:0007669"/>
    <property type="project" value="UniProtKB-UniRule"/>
</dbReference>
<dbReference type="InterPro" id="IPR008250">
    <property type="entry name" value="ATPase_P-typ_transduc_dom_A_sf"/>
</dbReference>
<feature type="binding site" evidence="11">
    <location>
        <position position="407"/>
    </location>
    <ligand>
        <name>ATP</name>
        <dbReference type="ChEBI" id="CHEBI:30616"/>
    </ligand>
</feature>
<dbReference type="SUPFAM" id="SSF81660">
    <property type="entry name" value="Metal cation-transporting ATPase, ATP-binding domain N"/>
    <property type="match status" value="1"/>
</dbReference>
<evidence type="ECO:0000256" key="2">
    <source>
        <dbReference type="ARBA" id="ARBA00022692"/>
    </source>
</evidence>
<feature type="binding site" evidence="11">
    <location>
        <position position="745"/>
    </location>
    <ligand>
        <name>ATP</name>
        <dbReference type="ChEBI" id="CHEBI:30616"/>
    </ligand>
</feature>
<evidence type="ECO:0000256" key="10">
    <source>
        <dbReference type="PIRSR" id="PIRSR606539-1"/>
    </source>
</evidence>
<feature type="transmembrane region" description="Helical" evidence="13">
    <location>
        <begin position="962"/>
        <end position="987"/>
    </location>
</feature>
<dbReference type="GO" id="GO:0000287">
    <property type="term" value="F:magnesium ion binding"/>
    <property type="evidence" value="ECO:0007669"/>
    <property type="project" value="UniProtKB-UniRule"/>
</dbReference>
<feature type="domain" description="P-type ATPase N-terminal" evidence="14">
    <location>
        <begin position="25"/>
        <end position="84"/>
    </location>
</feature>
<dbReference type="PRINTS" id="PR00119">
    <property type="entry name" value="CATATPASE"/>
</dbReference>
<feature type="domain" description="P-type ATPase C-terminal" evidence="15">
    <location>
        <begin position="1035"/>
        <end position="1130"/>
    </location>
</feature>
<name>A0A183TJR2_SCHSO</name>
<feature type="binding site" evidence="11">
    <location>
        <position position="405"/>
    </location>
    <ligand>
        <name>ATP</name>
        <dbReference type="ChEBI" id="CHEBI:30616"/>
    </ligand>
</feature>
<dbReference type="InterPro" id="IPR023214">
    <property type="entry name" value="HAD_sf"/>
</dbReference>
<dbReference type="InterPro" id="IPR036412">
    <property type="entry name" value="HAD-like_sf"/>
</dbReference>
<feature type="binding site" evidence="12">
    <location>
        <position position="405"/>
    </location>
    <ligand>
        <name>Mg(2+)</name>
        <dbReference type="ChEBI" id="CHEBI:18420"/>
    </ligand>
</feature>
<evidence type="ECO:0000313" key="17">
    <source>
        <dbReference type="Proteomes" id="UP000275846"/>
    </source>
</evidence>
<gene>
    <name evidence="16" type="ORF">SSLN_LOCUS16711</name>
</gene>
<proteinExistence type="inferred from homology"/>
<comment type="subcellular location">
    <subcellularLocation>
        <location evidence="1 13">Membrane</location>
        <topology evidence="1 13">Multi-pass membrane protein</topology>
    </subcellularLocation>
</comment>
<feature type="binding site" evidence="11">
    <location>
        <position position="627"/>
    </location>
    <ligand>
        <name>ATP</name>
        <dbReference type="ChEBI" id="CHEBI:30616"/>
    </ligand>
</feature>
<feature type="binding site" evidence="11">
    <location>
        <position position="604"/>
    </location>
    <ligand>
        <name>ATP</name>
        <dbReference type="ChEBI" id="CHEBI:30616"/>
    </ligand>
</feature>
<dbReference type="PROSITE" id="PS00154">
    <property type="entry name" value="ATPASE_E1_E2"/>
    <property type="match status" value="1"/>
</dbReference>
<dbReference type="InterPro" id="IPR023298">
    <property type="entry name" value="ATPase_P-typ_TM_dom_sf"/>
</dbReference>
<keyword evidence="3 12" id="KW-0479">Metal-binding</keyword>
<dbReference type="PANTHER" id="PTHR24092">
    <property type="entry name" value="PROBABLE PHOSPHOLIPID-TRANSPORTING ATPASE"/>
    <property type="match status" value="1"/>
</dbReference>
<evidence type="ECO:0000259" key="14">
    <source>
        <dbReference type="Pfam" id="PF16209"/>
    </source>
</evidence>
<keyword evidence="4 11" id="KW-0547">Nucleotide-binding</keyword>
<keyword evidence="5 11" id="KW-0067">ATP-binding</keyword>
<evidence type="ECO:0000256" key="11">
    <source>
        <dbReference type="PIRSR" id="PIRSR606539-2"/>
    </source>
</evidence>
<evidence type="ECO:0000256" key="6">
    <source>
        <dbReference type="ARBA" id="ARBA00022842"/>
    </source>
</evidence>
<evidence type="ECO:0000256" key="4">
    <source>
        <dbReference type="ARBA" id="ARBA00022741"/>
    </source>
</evidence>
<dbReference type="InterPro" id="IPR032631">
    <property type="entry name" value="P-type_ATPase_N"/>
</dbReference>
<dbReference type="Pfam" id="PF16212">
    <property type="entry name" value="PhoLip_ATPase_C"/>
    <property type="match status" value="1"/>
</dbReference>
<dbReference type="InterPro" id="IPR032630">
    <property type="entry name" value="P_typ_ATPase_c"/>
</dbReference>
<evidence type="ECO:0000256" key="12">
    <source>
        <dbReference type="PIRSR" id="PIRSR606539-3"/>
    </source>
</evidence>
<feature type="transmembrane region" description="Helical" evidence="13">
    <location>
        <begin position="1007"/>
        <end position="1025"/>
    </location>
</feature>
<feature type="binding site" evidence="11">
    <location>
        <position position="663"/>
    </location>
    <ligand>
        <name>ATP</name>
        <dbReference type="ChEBI" id="CHEBI:30616"/>
    </ligand>
</feature>
<feature type="transmembrane region" description="Helical" evidence="13">
    <location>
        <begin position="1057"/>
        <end position="1076"/>
    </location>
</feature>
<feature type="binding site" evidence="11">
    <location>
        <position position="746"/>
    </location>
    <ligand>
        <name>ATP</name>
        <dbReference type="ChEBI" id="CHEBI:30616"/>
    </ligand>
</feature>
<dbReference type="Proteomes" id="UP000275846">
    <property type="component" value="Unassembled WGS sequence"/>
</dbReference>
<evidence type="ECO:0000256" key="13">
    <source>
        <dbReference type="RuleBase" id="RU362033"/>
    </source>
</evidence>
<feature type="transmembrane region" description="Helical" evidence="13">
    <location>
        <begin position="80"/>
        <end position="100"/>
    </location>
</feature>
<dbReference type="Pfam" id="PF16209">
    <property type="entry name" value="PhoLip_ATPase_N"/>
    <property type="match status" value="1"/>
</dbReference>
<feature type="transmembrane region" description="Helical" evidence="13">
    <location>
        <begin position="290"/>
        <end position="315"/>
    </location>
</feature>
<dbReference type="Gene3D" id="2.70.150.10">
    <property type="entry name" value="Calcium-transporting ATPase, cytoplasmic transduction domain A"/>
    <property type="match status" value="1"/>
</dbReference>
<dbReference type="Pfam" id="PF13246">
    <property type="entry name" value="Cation_ATPase"/>
    <property type="match status" value="1"/>
</dbReference>
<evidence type="ECO:0000256" key="8">
    <source>
        <dbReference type="ARBA" id="ARBA00022989"/>
    </source>
</evidence>
<dbReference type="Gene3D" id="3.40.1110.10">
    <property type="entry name" value="Calcium-transporting ATPase, cytoplasmic domain N"/>
    <property type="match status" value="1"/>
</dbReference>
<evidence type="ECO:0000259" key="15">
    <source>
        <dbReference type="Pfam" id="PF16212"/>
    </source>
</evidence>
<evidence type="ECO:0000256" key="1">
    <source>
        <dbReference type="ARBA" id="ARBA00004141"/>
    </source>
</evidence>
<dbReference type="WBParaSite" id="SSLN_0001734701-mRNA-1">
    <property type="protein sequence ID" value="SSLN_0001734701-mRNA-1"/>
    <property type="gene ID" value="SSLN_0001734701"/>
</dbReference>
<dbReference type="InterPro" id="IPR006539">
    <property type="entry name" value="P-type_ATPase_IV"/>
</dbReference>
<dbReference type="AlphaFoldDB" id="A0A183TJR2"/>
<organism evidence="18">
    <name type="scientific">Schistocephalus solidus</name>
    <name type="common">Tapeworm</name>
    <dbReference type="NCBI Taxonomy" id="70667"/>
    <lineage>
        <taxon>Eukaryota</taxon>
        <taxon>Metazoa</taxon>
        <taxon>Spiralia</taxon>
        <taxon>Lophotrochozoa</taxon>
        <taxon>Platyhelminthes</taxon>
        <taxon>Cestoda</taxon>
        <taxon>Eucestoda</taxon>
        <taxon>Diphyllobothriidea</taxon>
        <taxon>Diphyllobothriidae</taxon>
        <taxon>Schistocephalus</taxon>
    </lineage>
</organism>
<feature type="binding site" evidence="12">
    <location>
        <position position="407"/>
    </location>
    <ligand>
        <name>Mg(2+)</name>
        <dbReference type="ChEBI" id="CHEBI:18420"/>
    </ligand>
</feature>
<keyword evidence="2 13" id="KW-0812">Transmembrane</keyword>
<evidence type="ECO:0000256" key="7">
    <source>
        <dbReference type="ARBA" id="ARBA00022967"/>
    </source>
</evidence>
<feature type="binding site" evidence="11">
    <location>
        <position position="908"/>
    </location>
    <ligand>
        <name>ATP</name>
        <dbReference type="ChEBI" id="CHEBI:30616"/>
    </ligand>
</feature>
<reference evidence="16 17" key="2">
    <citation type="submission" date="2018-11" db="EMBL/GenBank/DDBJ databases">
        <authorList>
            <consortium name="Pathogen Informatics"/>
        </authorList>
    </citation>
    <scope>NUCLEOTIDE SEQUENCE [LARGE SCALE GENOMIC DNA]</scope>
    <source>
        <strain evidence="16 17">NST_G2</strain>
    </source>
</reference>
<keyword evidence="9 13" id="KW-0472">Membrane</keyword>
<keyword evidence="7 13" id="KW-1278">Translocase</keyword>
<feature type="transmembrane region" description="Helical" evidence="13">
    <location>
        <begin position="1088"/>
        <end position="1108"/>
    </location>
</feature>
<dbReference type="Gene3D" id="3.40.50.1000">
    <property type="entry name" value="HAD superfamily/HAD-like"/>
    <property type="match status" value="1"/>
</dbReference>
<feature type="active site" description="4-aspartylphosphate intermediate" evidence="10">
    <location>
        <position position="405"/>
    </location>
</feature>
<dbReference type="GO" id="GO:0005783">
    <property type="term" value="C:endoplasmic reticulum"/>
    <property type="evidence" value="ECO:0007669"/>
    <property type="project" value="TreeGrafter"/>
</dbReference>
<dbReference type="GO" id="GO:0045332">
    <property type="term" value="P:phospholipid translocation"/>
    <property type="evidence" value="ECO:0007669"/>
    <property type="project" value="TreeGrafter"/>
</dbReference>
<comment type="similarity">
    <text evidence="13">Belongs to the cation transport ATPase (P-type) (TC 3.A.3) family. Type IV subfamily.</text>
</comment>
<evidence type="ECO:0000313" key="16">
    <source>
        <dbReference type="EMBL" id="VDM03097.1"/>
    </source>
</evidence>
<feature type="binding site" evidence="11">
    <location>
        <position position="744"/>
    </location>
    <ligand>
        <name>ATP</name>
        <dbReference type="ChEBI" id="CHEBI:30616"/>
    </ligand>
</feature>
<dbReference type="EMBL" id="UYSU01041429">
    <property type="protein sequence ID" value="VDM03097.1"/>
    <property type="molecule type" value="Genomic_DNA"/>
</dbReference>
<evidence type="ECO:0000256" key="9">
    <source>
        <dbReference type="ARBA" id="ARBA00023136"/>
    </source>
</evidence>
<dbReference type="PANTHER" id="PTHR24092:SF175">
    <property type="entry name" value="PHOSPHOLIPID-TRANSPORTING ATPASE"/>
    <property type="match status" value="1"/>
</dbReference>
<feature type="binding site" evidence="11">
    <location>
        <position position="406"/>
    </location>
    <ligand>
        <name>ATP</name>
        <dbReference type="ChEBI" id="CHEBI:30616"/>
    </ligand>
</feature>
<comment type="cofactor">
    <cofactor evidence="12">
        <name>Mg(2+)</name>
        <dbReference type="ChEBI" id="CHEBI:18420"/>
    </cofactor>
</comment>
<dbReference type="STRING" id="70667.A0A183TJR2"/>